<evidence type="ECO:0000256" key="2">
    <source>
        <dbReference type="SAM" id="Phobius"/>
    </source>
</evidence>
<feature type="transmembrane region" description="Helical" evidence="2">
    <location>
        <begin position="242"/>
        <end position="264"/>
    </location>
</feature>
<feature type="transmembrane region" description="Helical" evidence="2">
    <location>
        <begin position="457"/>
        <end position="477"/>
    </location>
</feature>
<dbReference type="Gene3D" id="1.20.1250.20">
    <property type="entry name" value="MFS general substrate transporter like domains"/>
    <property type="match status" value="2"/>
</dbReference>
<dbReference type="InterPro" id="IPR036259">
    <property type="entry name" value="MFS_trans_sf"/>
</dbReference>
<keyword evidence="2" id="KW-0812">Transmembrane</keyword>
<feature type="transmembrane region" description="Helical" evidence="2">
    <location>
        <begin position="489"/>
        <end position="508"/>
    </location>
</feature>
<dbReference type="EMBL" id="BLXT01008494">
    <property type="protein sequence ID" value="GFO49585.1"/>
    <property type="molecule type" value="Genomic_DNA"/>
</dbReference>
<keyword evidence="4" id="KW-1185">Reference proteome</keyword>
<dbReference type="PANTHER" id="PTHR11360:SF284">
    <property type="entry name" value="EG:103B4.3 PROTEIN-RELATED"/>
    <property type="match status" value="1"/>
</dbReference>
<feature type="transmembrane region" description="Helical" evidence="2">
    <location>
        <begin position="204"/>
        <end position="230"/>
    </location>
</feature>
<feature type="transmembrane region" description="Helical" evidence="2">
    <location>
        <begin position="270"/>
        <end position="290"/>
    </location>
</feature>
<evidence type="ECO:0000313" key="4">
    <source>
        <dbReference type="Proteomes" id="UP000735302"/>
    </source>
</evidence>
<name>A0AAV4DZH0_9GAST</name>
<dbReference type="InterPro" id="IPR050327">
    <property type="entry name" value="Proton-linked_MCT"/>
</dbReference>
<dbReference type="Proteomes" id="UP000735302">
    <property type="component" value="Unassembled WGS sequence"/>
</dbReference>
<accession>A0AAV4DZH0</accession>
<dbReference type="Pfam" id="PF07690">
    <property type="entry name" value="MFS_1"/>
    <property type="match status" value="1"/>
</dbReference>
<evidence type="ECO:0000313" key="3">
    <source>
        <dbReference type="EMBL" id="GFO49585.1"/>
    </source>
</evidence>
<feature type="transmembrane region" description="Helical" evidence="2">
    <location>
        <begin position="582"/>
        <end position="603"/>
    </location>
</feature>
<evidence type="ECO:0000256" key="1">
    <source>
        <dbReference type="SAM" id="MobiDB-lite"/>
    </source>
</evidence>
<gene>
    <name evidence="3" type="ORF">PoB_007609000</name>
</gene>
<reference evidence="3 4" key="1">
    <citation type="journal article" date="2021" name="Elife">
        <title>Chloroplast acquisition without the gene transfer in kleptoplastic sea slugs, Plakobranchus ocellatus.</title>
        <authorList>
            <person name="Maeda T."/>
            <person name="Takahashi S."/>
            <person name="Yoshida T."/>
            <person name="Shimamura S."/>
            <person name="Takaki Y."/>
            <person name="Nagai Y."/>
            <person name="Toyoda A."/>
            <person name="Suzuki Y."/>
            <person name="Arimoto A."/>
            <person name="Ishii H."/>
            <person name="Satoh N."/>
            <person name="Nishiyama T."/>
            <person name="Hasebe M."/>
            <person name="Maruyama T."/>
            <person name="Minagawa J."/>
            <person name="Obokata J."/>
            <person name="Shigenobu S."/>
        </authorList>
    </citation>
    <scope>NUCLEOTIDE SEQUENCE [LARGE SCALE GENOMIC DNA]</scope>
</reference>
<feature type="transmembrane region" description="Helical" evidence="2">
    <location>
        <begin position="513"/>
        <end position="531"/>
    </location>
</feature>
<organism evidence="3 4">
    <name type="scientific">Plakobranchus ocellatus</name>
    <dbReference type="NCBI Taxonomy" id="259542"/>
    <lineage>
        <taxon>Eukaryota</taxon>
        <taxon>Metazoa</taxon>
        <taxon>Spiralia</taxon>
        <taxon>Lophotrochozoa</taxon>
        <taxon>Mollusca</taxon>
        <taxon>Gastropoda</taxon>
        <taxon>Heterobranchia</taxon>
        <taxon>Euthyneura</taxon>
        <taxon>Panpulmonata</taxon>
        <taxon>Sacoglossa</taxon>
        <taxon>Placobranchoidea</taxon>
        <taxon>Plakobranchidae</taxon>
        <taxon>Plakobranchus</taxon>
    </lineage>
</organism>
<dbReference type="GO" id="GO:0008028">
    <property type="term" value="F:monocarboxylic acid transmembrane transporter activity"/>
    <property type="evidence" value="ECO:0007669"/>
    <property type="project" value="TreeGrafter"/>
</dbReference>
<dbReference type="SUPFAM" id="SSF103473">
    <property type="entry name" value="MFS general substrate transporter"/>
    <property type="match status" value="1"/>
</dbReference>
<feature type="transmembrane region" description="Helical" evidence="2">
    <location>
        <begin position="420"/>
        <end position="445"/>
    </location>
</feature>
<proteinExistence type="predicted"/>
<comment type="caution">
    <text evidence="3">The sequence shown here is derived from an EMBL/GenBank/DDBJ whole genome shotgun (WGS) entry which is preliminary data.</text>
</comment>
<feature type="transmembrane region" description="Helical" evidence="2">
    <location>
        <begin position="178"/>
        <end position="198"/>
    </location>
</feature>
<dbReference type="InterPro" id="IPR011701">
    <property type="entry name" value="MFS"/>
</dbReference>
<feature type="region of interest" description="Disordered" evidence="1">
    <location>
        <begin position="84"/>
        <end position="104"/>
    </location>
</feature>
<sequence length="618" mass="66885">MVIITPEGSKEGDGTSRDGSIQNIADLGAGEPGDNIECWSSMIREIDHQPKFDYEGIALSDHCDSEIGSAGDLARDAFASDKNISGTDAENRGKEDGEEVSDENIRNVPDGGYGWFIVVASCLSHTLIGGLERSDGIFFLQIEDRFQKSAALTAWPCAIASMTRLLASPVTSELSLTYSVRASCMVGAVLLFAAHFTSAFSPSIFFLIGTCGLLQGLARSLLYLPSLVIVNDYFDVRQPMATGFATSGVGVGTLFVVPLIQYLFEEFSFRGGFIVISAISLQFLFIAMLFRPLFLHNKFSGYKWSSPEKPSASETMMLSEMADAGDLLSIRSVHFCSTTTVNQDAETGGETSHSLLPPTLTINPSAEKSVKKTPSHIVPVTSHVKKDGCLRSALKILFPKGPKRDKKDCRIFHFQLLKNLSFTSFCLSICLFTAAFKSAFTFIPALANSQGMSEREAVIVLSVSGAVDTLGRILAGLILNWSVLESWRLAIFSILMFAITVVCCFMPILGGSFLQFCVFSSLLGVLTGMLVSQKSVLCKQILGAARAAQSFGLLLLFQGLGVMAGPPLAGACRDYFGRYDEAFYLCAGMMFVAACIMVISTVLHRRDQQKPVNQAKSV</sequence>
<keyword evidence="2" id="KW-1133">Transmembrane helix</keyword>
<keyword evidence="2" id="KW-0472">Membrane</keyword>
<dbReference type="PANTHER" id="PTHR11360">
    <property type="entry name" value="MONOCARBOXYLATE TRANSPORTER"/>
    <property type="match status" value="1"/>
</dbReference>
<protein>
    <submittedName>
        <fullName evidence="3">Monocarboxylate transporter 14</fullName>
    </submittedName>
</protein>
<dbReference type="AlphaFoldDB" id="A0AAV4DZH0"/>
<feature type="transmembrane region" description="Helical" evidence="2">
    <location>
        <begin position="551"/>
        <end position="570"/>
    </location>
</feature>